<evidence type="ECO:0000256" key="4">
    <source>
        <dbReference type="ARBA" id="ARBA00023242"/>
    </source>
</evidence>
<evidence type="ECO:0000259" key="6">
    <source>
        <dbReference type="PROSITE" id="PS50888"/>
    </source>
</evidence>
<evidence type="ECO:0000313" key="7">
    <source>
        <dbReference type="EMBL" id="CAA2954850.1"/>
    </source>
</evidence>
<evidence type="ECO:0000256" key="1">
    <source>
        <dbReference type="ARBA" id="ARBA00004123"/>
    </source>
</evidence>
<proteinExistence type="predicted"/>
<sequence>MWYLYKDVLKTLCGVNQWDYAVFWKIGCQNPKLLIWEECYYAPLPCNGLPGISRIENPKIGYKDYNDSWVSTEDHVLQPRVQAWNKVHVLVNQMMSDKHVNIVGEGLAGRAAFTGNHQWIFSENFTKEPHPPEVLKELCQQFSAGMQTVAIIPVLPHGVVQLGSHWAIVENMRFINDVKNLVLQMGYAGGGLLSDNYTAKELSSETRVSECHVNFTPGDIYLGSNTMNPTPSITESYIYAGNSAQTSGFVSQTSCSLARQIQNHLQSNDAAFQTSNLNGNHVKLHDNHEESELVSAVKFNFNSKNQLVHAVTKAEVITSNPEIWLNQQGSLNIPRSILVQQPSCSSSTLNNGNLRWAECQILSGDGTQGHFSNQNVSTGIPMSSPRTNSGLISSSTEDSGSIPSVEVNGLHEGAGVHVKSIPGINSVPDTMYRPSNGNIASMHNTSRGLPNANSSKMEASFSDSSCYLTINHFLADSSSSKHFSTDNKFAKSELKVAEDRLEKKIIHTNNVTNSQHEEHSNLAEINSGFLQDNRQREFEHDDLPLKNAKYEDGCVQPQSGDDLFDILGVDFKNELLRNCWNGSLNSQPDLYTNNLAKTNPLAIKSQDGTSVIYPISKGNSDSGIFSMTGSDHLLDAVVSRVHSSSLDDNVSCKTTSTYPSSSSANNASLPSRGIVVPDQMKEELFGIPKFMVKLETSNSCSFRSGCSKVDPGTLSQCSSIYGSQINSCIEKGCEMKQSSSVSTGYSQKPDETSKTTRKRLKPGENPRPRPKDRQMIQDRVKELREIVPNGAKCSIDALLERTIKHMLFLQSVTKHAEMLKQTGESKIVNKDGGVLLRDKLEGGATWAYEVGSQSMIRPIIVEDLNQPRQMLVEMLCEERGLFLEIADLIRGMGLTILKGIMENRNDNIWARFVVEATRDVTRMEIFISLVRLLEQTAKNSVAPSKGINKSTMVQQFHQVASIPVTGRSLVSSDPLNI</sequence>
<accession>A0A8S0PM50</accession>
<dbReference type="EMBL" id="CACTIH010000128">
    <property type="protein sequence ID" value="CAA2954850.1"/>
    <property type="molecule type" value="Genomic_DNA"/>
</dbReference>
<feature type="region of interest" description="Disordered" evidence="5">
    <location>
        <begin position="378"/>
        <end position="402"/>
    </location>
</feature>
<protein>
    <submittedName>
        <fullName evidence="7">Transcription factor LHW isoform X1</fullName>
    </submittedName>
</protein>
<dbReference type="Gramene" id="OE9A108102T15">
    <property type="protein sequence ID" value="OE9A108102C15"/>
    <property type="gene ID" value="OE9A108102"/>
</dbReference>
<organism evidence="7 8">
    <name type="scientific">Olea europaea subsp. europaea</name>
    <dbReference type="NCBI Taxonomy" id="158383"/>
    <lineage>
        <taxon>Eukaryota</taxon>
        <taxon>Viridiplantae</taxon>
        <taxon>Streptophyta</taxon>
        <taxon>Embryophyta</taxon>
        <taxon>Tracheophyta</taxon>
        <taxon>Spermatophyta</taxon>
        <taxon>Magnoliopsida</taxon>
        <taxon>eudicotyledons</taxon>
        <taxon>Gunneridae</taxon>
        <taxon>Pentapetalae</taxon>
        <taxon>asterids</taxon>
        <taxon>lamiids</taxon>
        <taxon>Lamiales</taxon>
        <taxon>Oleaceae</taxon>
        <taxon>Oleeae</taxon>
        <taxon>Olea</taxon>
    </lineage>
</organism>
<dbReference type="PROSITE" id="PS50888">
    <property type="entry name" value="BHLH"/>
    <property type="match status" value="1"/>
</dbReference>
<comment type="subcellular location">
    <subcellularLocation>
        <location evidence="1">Nucleus</location>
    </subcellularLocation>
</comment>
<feature type="domain" description="BHLH" evidence="6">
    <location>
        <begin position="760"/>
        <end position="809"/>
    </location>
</feature>
<evidence type="ECO:0000256" key="5">
    <source>
        <dbReference type="SAM" id="MobiDB-lite"/>
    </source>
</evidence>
<dbReference type="Proteomes" id="UP000594638">
    <property type="component" value="Unassembled WGS sequence"/>
</dbReference>
<dbReference type="PANTHER" id="PTHR46196">
    <property type="entry name" value="TRANSCRIPTION FACTOR BHLH155-LIKE ISOFORM X1-RELATED"/>
    <property type="match status" value="1"/>
</dbReference>
<dbReference type="OrthoDB" id="1883654at2759"/>
<dbReference type="Pfam" id="PF14215">
    <property type="entry name" value="bHLH-MYC_N"/>
    <property type="match status" value="1"/>
</dbReference>
<dbReference type="AlphaFoldDB" id="A0A8S0PM50"/>
<dbReference type="InterPro" id="IPR025610">
    <property type="entry name" value="MYC/MYB_N"/>
</dbReference>
<keyword evidence="2" id="KW-0805">Transcription regulation</keyword>
<dbReference type="CDD" id="cd18915">
    <property type="entry name" value="bHLH_AtLHW_like"/>
    <property type="match status" value="1"/>
</dbReference>
<evidence type="ECO:0000256" key="2">
    <source>
        <dbReference type="ARBA" id="ARBA00023015"/>
    </source>
</evidence>
<feature type="compositionally biased region" description="Basic and acidic residues" evidence="5">
    <location>
        <begin position="761"/>
        <end position="774"/>
    </location>
</feature>
<keyword evidence="4" id="KW-0539">Nucleus</keyword>
<dbReference type="InterPro" id="IPR011598">
    <property type="entry name" value="bHLH_dom"/>
</dbReference>
<keyword evidence="8" id="KW-1185">Reference proteome</keyword>
<dbReference type="GO" id="GO:0046983">
    <property type="term" value="F:protein dimerization activity"/>
    <property type="evidence" value="ECO:0007669"/>
    <property type="project" value="InterPro"/>
</dbReference>
<comment type="caution">
    <text evidence="7">The sequence shown here is derived from an EMBL/GenBank/DDBJ whole genome shotgun (WGS) entry which is preliminary data.</text>
</comment>
<dbReference type="GO" id="GO:0005634">
    <property type="term" value="C:nucleus"/>
    <property type="evidence" value="ECO:0007669"/>
    <property type="project" value="UniProtKB-SubCell"/>
</dbReference>
<dbReference type="PANTHER" id="PTHR46196:SF4">
    <property type="entry name" value="TRANSCRIPTION FACTOR LHW"/>
    <property type="match status" value="1"/>
</dbReference>
<dbReference type="GO" id="GO:0003700">
    <property type="term" value="F:DNA-binding transcription factor activity"/>
    <property type="evidence" value="ECO:0007669"/>
    <property type="project" value="InterPro"/>
</dbReference>
<name>A0A8S0PM50_OLEEU</name>
<keyword evidence="3" id="KW-0804">Transcription</keyword>
<gene>
    <name evidence="7" type="ORF">OLEA9_A108102</name>
</gene>
<dbReference type="Pfam" id="PF23176">
    <property type="entry name" value="bHLH_LHW"/>
    <property type="match status" value="1"/>
</dbReference>
<evidence type="ECO:0000256" key="3">
    <source>
        <dbReference type="ARBA" id="ARBA00023163"/>
    </source>
</evidence>
<feature type="region of interest" description="Disordered" evidence="5">
    <location>
        <begin position="740"/>
        <end position="774"/>
    </location>
</feature>
<dbReference type="InterPro" id="IPR043561">
    <property type="entry name" value="LHW-like"/>
</dbReference>
<reference evidence="7 8" key="1">
    <citation type="submission" date="2019-12" db="EMBL/GenBank/DDBJ databases">
        <authorList>
            <person name="Alioto T."/>
            <person name="Alioto T."/>
            <person name="Gomez Garrido J."/>
        </authorList>
    </citation>
    <scope>NUCLEOTIDE SEQUENCE [LARGE SCALE GENOMIC DNA]</scope>
</reference>
<evidence type="ECO:0000313" key="8">
    <source>
        <dbReference type="Proteomes" id="UP000594638"/>
    </source>
</evidence>